<dbReference type="InterPro" id="IPR000917">
    <property type="entry name" value="Sulfatase_N"/>
</dbReference>
<dbReference type="EMBL" id="RQFP01000001">
    <property type="protein sequence ID" value="TGK97150.1"/>
    <property type="molecule type" value="Genomic_DNA"/>
</dbReference>
<evidence type="ECO:0000259" key="2">
    <source>
        <dbReference type="Pfam" id="PF00884"/>
    </source>
</evidence>
<gene>
    <name evidence="3" type="ORF">EHQ30_03595</name>
</gene>
<dbReference type="Gene3D" id="3.40.720.10">
    <property type="entry name" value="Alkaline Phosphatase, subunit A"/>
    <property type="match status" value="1"/>
</dbReference>
<evidence type="ECO:0000256" key="1">
    <source>
        <dbReference type="SAM" id="Phobius"/>
    </source>
</evidence>
<accession>A0A2M9Y7A0</accession>
<dbReference type="Proteomes" id="UP000297891">
    <property type="component" value="Unassembled WGS sequence"/>
</dbReference>
<keyword evidence="4" id="KW-1185">Reference proteome</keyword>
<organism evidence="3 4">
    <name type="scientific">Leptospira brenneri</name>
    <dbReference type="NCBI Taxonomy" id="2023182"/>
    <lineage>
        <taxon>Bacteria</taxon>
        <taxon>Pseudomonadati</taxon>
        <taxon>Spirochaetota</taxon>
        <taxon>Spirochaetia</taxon>
        <taxon>Leptospirales</taxon>
        <taxon>Leptospiraceae</taxon>
        <taxon>Leptospira</taxon>
    </lineage>
</organism>
<evidence type="ECO:0000313" key="4">
    <source>
        <dbReference type="Proteomes" id="UP000297891"/>
    </source>
</evidence>
<feature type="transmembrane region" description="Helical" evidence="1">
    <location>
        <begin position="75"/>
        <end position="93"/>
    </location>
</feature>
<feature type="transmembrane region" description="Helical" evidence="1">
    <location>
        <begin position="12"/>
        <end position="30"/>
    </location>
</feature>
<sequence>MKLSKLGEFFKVLQLISKPTFLLYIFFYIFYGPISFSLGSWFYFHGIFVTILTFFCVMIHSFLKGNLIQKNSGWNMFYRLVLWAIFMMALGYQQVYQTEITISIVIYFFQHIFLLYSDIFNFLSQWNLWQCLSLGIGFYLIITEKKENTKKKWMQFLVCSLLFFLFRFGIHWIQPKENFIETSIHSSQRAKSSLESISGKPNLVMVLLEGVPRKHLVKLKSRYINFSLLNGSHFWIPMPHTSKSLFTWMTGESQLSNTRLQGNETLLESNLPKELEIKHGYQTEMIYTQSIYFEGMEQFFPKIFQTILEKSELEKRYGSSYSSFSWGMDDRILIPAMKSMVNTNQDPKFLFLGLSQTHSPYFVSQIDSNQRWKSPMDRYMGALMEEIEVLDSIISFWKENSSRETVLILSSDHGESFGEEGAHAHNYSLYNQETDVPFLLYFIKSGQVYIPKSGSSVNFKDTVLGLLETKANDRDPFLNPSFFSSDYQMDLVLKTWNSEIQKAWITKEKKYIYHSDRDQLIEMNWEEGNKNLITDPVLKQRVMNQIYSNIR</sequence>
<comment type="caution">
    <text evidence="3">The sequence shown here is derived from an EMBL/GenBank/DDBJ whole genome shotgun (WGS) entry which is preliminary data.</text>
</comment>
<feature type="transmembrane region" description="Helical" evidence="1">
    <location>
        <begin position="154"/>
        <end position="173"/>
    </location>
</feature>
<name>A0A2M9Y7A0_9LEPT</name>
<feature type="domain" description="Sulfatase N-terminal" evidence="2">
    <location>
        <begin position="227"/>
        <end position="467"/>
    </location>
</feature>
<dbReference type="AlphaFoldDB" id="A0A2M9Y7A0"/>
<dbReference type="SUPFAM" id="SSF53649">
    <property type="entry name" value="Alkaline phosphatase-like"/>
    <property type="match status" value="1"/>
</dbReference>
<keyword evidence="1" id="KW-1133">Transmembrane helix</keyword>
<keyword evidence="1" id="KW-0472">Membrane</keyword>
<keyword evidence="1" id="KW-0812">Transmembrane</keyword>
<evidence type="ECO:0000313" key="3">
    <source>
        <dbReference type="EMBL" id="TGK97150.1"/>
    </source>
</evidence>
<dbReference type="OrthoDB" id="9803751at2"/>
<dbReference type="InterPro" id="IPR017850">
    <property type="entry name" value="Alkaline_phosphatase_core_sf"/>
</dbReference>
<protein>
    <submittedName>
        <fullName evidence="3">Arylsulfatase</fullName>
    </submittedName>
</protein>
<proteinExistence type="predicted"/>
<feature type="transmembrane region" description="Helical" evidence="1">
    <location>
        <begin position="126"/>
        <end position="142"/>
    </location>
</feature>
<dbReference type="Pfam" id="PF00884">
    <property type="entry name" value="Sulfatase"/>
    <property type="match status" value="1"/>
</dbReference>
<reference evidence="3" key="1">
    <citation type="journal article" date="2019" name="PLoS Negl. Trop. Dis.">
        <title>Revisiting the worldwide diversity of Leptospira species in the environment.</title>
        <authorList>
            <person name="Vincent A.T."/>
            <person name="Schiettekatte O."/>
            <person name="Bourhy P."/>
            <person name="Veyrier F.J."/>
            <person name="Picardeau M."/>
        </authorList>
    </citation>
    <scope>NUCLEOTIDE SEQUENCE [LARGE SCALE GENOMIC DNA]</scope>
    <source>
        <strain evidence="3">201800277</strain>
    </source>
</reference>
<feature type="transmembrane region" description="Helical" evidence="1">
    <location>
        <begin position="42"/>
        <end position="63"/>
    </location>
</feature>